<evidence type="ECO:0000256" key="2">
    <source>
        <dbReference type="ARBA" id="ARBA00004496"/>
    </source>
</evidence>
<keyword evidence="4" id="KW-0597">Phosphoprotein</keyword>
<keyword evidence="8" id="KW-0067">ATP-binding</keyword>
<dbReference type="FunFam" id="3.30.1370.50:FF:000002">
    <property type="entry name" value="Immunoglobulin mu DNA-binding protein 2"/>
    <property type="match status" value="1"/>
</dbReference>
<dbReference type="SUPFAM" id="SSF54928">
    <property type="entry name" value="RNA-binding domain, RBD"/>
    <property type="match status" value="1"/>
</dbReference>
<feature type="domain" description="R3H" evidence="16">
    <location>
        <begin position="301"/>
        <end position="365"/>
    </location>
</feature>
<dbReference type="PROSITE" id="PS50102">
    <property type="entry name" value="RRM"/>
    <property type="match status" value="1"/>
</dbReference>
<dbReference type="PROSITE" id="PS51061">
    <property type="entry name" value="R3H"/>
    <property type="match status" value="1"/>
</dbReference>
<evidence type="ECO:0000256" key="13">
    <source>
        <dbReference type="PROSITE-ProRule" id="PRU00176"/>
    </source>
</evidence>
<evidence type="ECO:0000256" key="10">
    <source>
        <dbReference type="ARBA" id="ARBA00023242"/>
    </source>
</evidence>
<dbReference type="CDD" id="cd02639">
    <property type="entry name" value="R3H_RRM"/>
    <property type="match status" value="1"/>
</dbReference>
<dbReference type="OrthoDB" id="434258at2759"/>
<dbReference type="GO" id="GO:0003677">
    <property type="term" value="F:DNA binding"/>
    <property type="evidence" value="ECO:0007669"/>
    <property type="project" value="UniProtKB-ARBA"/>
</dbReference>
<keyword evidence="5" id="KW-0547">Nucleotide-binding</keyword>
<protein>
    <recommendedName>
        <fullName evidence="18">R3H domain protein</fullName>
    </recommendedName>
</protein>
<keyword evidence="10" id="KW-0539">Nucleus</keyword>
<evidence type="ECO:0000256" key="9">
    <source>
        <dbReference type="ARBA" id="ARBA00022884"/>
    </source>
</evidence>
<feature type="region of interest" description="Disordered" evidence="14">
    <location>
        <begin position="244"/>
        <end position="294"/>
    </location>
</feature>
<feature type="compositionally biased region" description="Low complexity" evidence="14">
    <location>
        <begin position="514"/>
        <end position="524"/>
    </location>
</feature>
<feature type="region of interest" description="Disordered" evidence="14">
    <location>
        <begin position="122"/>
        <end position="150"/>
    </location>
</feature>
<dbReference type="GO" id="GO:0071014">
    <property type="term" value="C:post-mRNA release spliceosomal complex"/>
    <property type="evidence" value="ECO:0007669"/>
    <property type="project" value="UniProtKB-ARBA"/>
</dbReference>
<dbReference type="Pfam" id="PF00076">
    <property type="entry name" value="RRM_1"/>
    <property type="match status" value="1"/>
</dbReference>
<evidence type="ECO:0000256" key="7">
    <source>
        <dbReference type="ARBA" id="ARBA00022806"/>
    </source>
</evidence>
<dbReference type="InterPro" id="IPR001374">
    <property type="entry name" value="R3H_dom"/>
</dbReference>
<evidence type="ECO:0000256" key="3">
    <source>
        <dbReference type="ARBA" id="ARBA00022490"/>
    </source>
</evidence>
<evidence type="ECO:0000313" key="17">
    <source>
        <dbReference type="EMBL" id="KAE8395131.1"/>
    </source>
</evidence>
<feature type="domain" description="RRM" evidence="15">
    <location>
        <begin position="157"/>
        <end position="235"/>
    </location>
</feature>
<feature type="compositionally biased region" description="Low complexity" evidence="14">
    <location>
        <begin position="264"/>
        <end position="278"/>
    </location>
</feature>
<keyword evidence="7" id="KW-0347">Helicase</keyword>
<feature type="region of interest" description="Disordered" evidence="14">
    <location>
        <begin position="472"/>
        <end position="498"/>
    </location>
</feature>
<keyword evidence="9 13" id="KW-0694">RNA-binding</keyword>
<organism evidence="17">
    <name type="scientific">Petromyces alliaceus</name>
    <name type="common">Aspergillus alliaceus</name>
    <dbReference type="NCBI Taxonomy" id="209559"/>
    <lineage>
        <taxon>Eukaryota</taxon>
        <taxon>Fungi</taxon>
        <taxon>Dikarya</taxon>
        <taxon>Ascomycota</taxon>
        <taxon>Pezizomycotina</taxon>
        <taxon>Eurotiomycetes</taxon>
        <taxon>Eurotiomycetidae</taxon>
        <taxon>Eurotiales</taxon>
        <taxon>Aspergillaceae</taxon>
        <taxon>Aspergillus</taxon>
        <taxon>Aspergillus subgen. Circumdati</taxon>
    </lineage>
</organism>
<sequence length="533" mass="57972">MSYQQAQEMYHDNSARSPGSQRHQQPLHRQPSRQFDAYGPMPVNLYDDPMARYETGRLERLNPPLHNNSYAYDLAGSQTWNPNGFANPQALGAIRSASTSLKTTSRTGRAGLPTTWLDQQPGMPSAFSNLGPGPLQSSTMRPEASASSENDDELIPTAIVIKNIPFAVKKEQLVQLMTELNLPLPYAFNYHFDNGVFRGLAFANFTSAEETATVIEVLNHFELQGRKLRVEYKKMLPLQERERIEREKRERRGQLEEQHRPMASSQLQTQSSMSSLTSHLPATSPSPVSQRGQKLEVDLNDSTTLSYYSQLLLFKEDTSRDSLVFPSNLSPVQRRTVHTLAHNMGLGHASRGSGEQRQVQVFKVAPGTNVSPPLSSIPAAVQPAETARRGLNRAATIDFSEARNEGPGPYGTLRGQASGFLGVLDSPGNFGNAQNLRAAKSFADLRSYTPSPVPSSASFPAALQSNGARLQHYDGATSGASNTPTLTPAPSGSSLGMQRDDSLLVNSLSSLSLGTGIGGPSSSPRRLRGARAN</sequence>
<comment type="function">
    <text evidence="11">Regulates global gene expression after oxidative stress. Interacts and stabilizes mRNAs and may regulate their transition between different cytoplasmic components after oxidative stress.</text>
</comment>
<dbReference type="SUPFAM" id="SSF82708">
    <property type="entry name" value="R3H domain"/>
    <property type="match status" value="1"/>
</dbReference>
<dbReference type="FunFam" id="3.30.70.330:FF:000183">
    <property type="entry name" value="R3H domain containing protein"/>
    <property type="match status" value="1"/>
</dbReference>
<evidence type="ECO:0000256" key="5">
    <source>
        <dbReference type="ARBA" id="ARBA00022741"/>
    </source>
</evidence>
<dbReference type="SMART" id="SM00360">
    <property type="entry name" value="RRM"/>
    <property type="match status" value="1"/>
</dbReference>
<evidence type="ECO:0000256" key="12">
    <source>
        <dbReference type="ARBA" id="ARBA00062407"/>
    </source>
</evidence>
<proteinExistence type="predicted"/>
<dbReference type="AlphaFoldDB" id="A0A5N7CLM0"/>
<evidence type="ECO:0000256" key="6">
    <source>
        <dbReference type="ARBA" id="ARBA00022801"/>
    </source>
</evidence>
<dbReference type="EMBL" id="ML735220">
    <property type="protein sequence ID" value="KAE8395131.1"/>
    <property type="molecule type" value="Genomic_DNA"/>
</dbReference>
<evidence type="ECO:0000256" key="1">
    <source>
        <dbReference type="ARBA" id="ARBA00004123"/>
    </source>
</evidence>
<feature type="compositionally biased region" description="Polar residues" evidence="14">
    <location>
        <begin position="15"/>
        <end position="24"/>
    </location>
</feature>
<evidence type="ECO:0000256" key="14">
    <source>
        <dbReference type="SAM" id="MobiDB-lite"/>
    </source>
</evidence>
<evidence type="ECO:0000259" key="16">
    <source>
        <dbReference type="PROSITE" id="PS51061"/>
    </source>
</evidence>
<dbReference type="GO" id="GO:0004386">
    <property type="term" value="F:helicase activity"/>
    <property type="evidence" value="ECO:0007669"/>
    <property type="project" value="UniProtKB-KW"/>
</dbReference>
<dbReference type="InterPro" id="IPR035979">
    <property type="entry name" value="RBD_domain_sf"/>
</dbReference>
<feature type="region of interest" description="Disordered" evidence="14">
    <location>
        <begin position="1"/>
        <end position="39"/>
    </location>
</feature>
<dbReference type="GO" id="GO:0005524">
    <property type="term" value="F:ATP binding"/>
    <property type="evidence" value="ECO:0007669"/>
    <property type="project" value="UniProtKB-KW"/>
</dbReference>
<dbReference type="InterPro" id="IPR036867">
    <property type="entry name" value="R3H_dom_sf"/>
</dbReference>
<dbReference type="InterPro" id="IPR034186">
    <property type="entry name" value="PIN4-like_RRM"/>
</dbReference>
<feature type="compositionally biased region" description="Basic and acidic residues" evidence="14">
    <location>
        <begin position="244"/>
        <end position="260"/>
    </location>
</feature>
<dbReference type="InterPro" id="IPR034069">
    <property type="entry name" value="R3H_Cip2"/>
</dbReference>
<keyword evidence="3" id="KW-0963">Cytoplasm</keyword>
<feature type="compositionally biased region" description="Polar residues" evidence="14">
    <location>
        <begin position="135"/>
        <end position="148"/>
    </location>
</feature>
<evidence type="ECO:0000256" key="8">
    <source>
        <dbReference type="ARBA" id="ARBA00022840"/>
    </source>
</evidence>
<dbReference type="GO" id="GO:0005737">
    <property type="term" value="C:cytoplasm"/>
    <property type="evidence" value="ECO:0007669"/>
    <property type="project" value="UniProtKB-SubCell"/>
</dbReference>
<feature type="compositionally biased region" description="Polar residues" evidence="14">
    <location>
        <begin position="280"/>
        <end position="292"/>
    </location>
</feature>
<feature type="region of interest" description="Disordered" evidence="14">
    <location>
        <begin position="514"/>
        <end position="533"/>
    </location>
</feature>
<dbReference type="Gene3D" id="3.30.70.330">
    <property type="match status" value="1"/>
</dbReference>
<dbReference type="GO" id="GO:0016787">
    <property type="term" value="F:hydrolase activity"/>
    <property type="evidence" value="ECO:0007669"/>
    <property type="project" value="UniProtKB-KW"/>
</dbReference>
<evidence type="ECO:0000259" key="15">
    <source>
        <dbReference type="PROSITE" id="PS50102"/>
    </source>
</evidence>
<dbReference type="Gene3D" id="3.30.1370.50">
    <property type="entry name" value="R3H-like domain"/>
    <property type="match status" value="1"/>
</dbReference>
<comment type="subcellular location">
    <subcellularLocation>
        <location evidence="2">Cytoplasm</location>
    </subcellularLocation>
    <subcellularLocation>
        <location evidence="1">Nucleus</location>
    </subcellularLocation>
</comment>
<dbReference type="InterPro" id="IPR000504">
    <property type="entry name" value="RRM_dom"/>
</dbReference>
<dbReference type="CDD" id="cd12253">
    <property type="entry name" value="RRM_PIN4_like"/>
    <property type="match status" value="1"/>
</dbReference>
<gene>
    <name evidence="17" type="ORF">BDV23DRAFT_116764</name>
</gene>
<evidence type="ECO:0008006" key="18">
    <source>
        <dbReference type="Google" id="ProtNLM"/>
    </source>
</evidence>
<dbReference type="Proteomes" id="UP000326877">
    <property type="component" value="Unassembled WGS sequence"/>
</dbReference>
<name>A0A5N7CLM0_PETAA</name>
<evidence type="ECO:0000256" key="11">
    <source>
        <dbReference type="ARBA" id="ARBA00055199"/>
    </source>
</evidence>
<feature type="compositionally biased region" description="Polar residues" evidence="14">
    <location>
        <begin position="478"/>
        <end position="496"/>
    </location>
</feature>
<dbReference type="GO" id="GO:0003723">
    <property type="term" value="F:RNA binding"/>
    <property type="evidence" value="ECO:0007669"/>
    <property type="project" value="UniProtKB-UniRule"/>
</dbReference>
<dbReference type="Pfam" id="PF01424">
    <property type="entry name" value="R3H"/>
    <property type="match status" value="1"/>
</dbReference>
<reference evidence="17" key="1">
    <citation type="submission" date="2019-04" db="EMBL/GenBank/DDBJ databases">
        <title>Friends and foes A comparative genomics studyof 23 Aspergillus species from section Flavi.</title>
        <authorList>
            <consortium name="DOE Joint Genome Institute"/>
            <person name="Kjaerbolling I."/>
            <person name="Vesth T."/>
            <person name="Frisvad J.C."/>
            <person name="Nybo J.L."/>
            <person name="Theobald S."/>
            <person name="Kildgaard S."/>
            <person name="Isbrandt T."/>
            <person name="Kuo A."/>
            <person name="Sato A."/>
            <person name="Lyhne E.K."/>
            <person name="Kogle M.E."/>
            <person name="Wiebenga A."/>
            <person name="Kun R.S."/>
            <person name="Lubbers R.J."/>
            <person name="Makela M.R."/>
            <person name="Barry K."/>
            <person name="Chovatia M."/>
            <person name="Clum A."/>
            <person name="Daum C."/>
            <person name="Haridas S."/>
            <person name="He G."/>
            <person name="LaButti K."/>
            <person name="Lipzen A."/>
            <person name="Mondo S."/>
            <person name="Riley R."/>
            <person name="Salamov A."/>
            <person name="Simmons B.A."/>
            <person name="Magnuson J.K."/>
            <person name="Henrissat B."/>
            <person name="Mortensen U.H."/>
            <person name="Larsen T.O."/>
            <person name="Devries R.P."/>
            <person name="Grigoriev I.V."/>
            <person name="Machida M."/>
            <person name="Baker S.E."/>
            <person name="Andersen M.R."/>
        </authorList>
    </citation>
    <scope>NUCLEOTIDE SEQUENCE [LARGE SCALE GENOMIC DNA]</scope>
    <source>
        <strain evidence="17">IBT 14317</strain>
    </source>
</reference>
<comment type="subunit">
    <text evidence="12">Interacts with csx1.</text>
</comment>
<accession>A0A5N7CLM0</accession>
<dbReference type="SMART" id="SM00393">
    <property type="entry name" value="R3H"/>
    <property type="match status" value="1"/>
</dbReference>
<keyword evidence="6" id="KW-0378">Hydrolase</keyword>
<evidence type="ECO:0000256" key="4">
    <source>
        <dbReference type="ARBA" id="ARBA00022553"/>
    </source>
</evidence>
<dbReference type="InterPro" id="IPR012677">
    <property type="entry name" value="Nucleotide-bd_a/b_plait_sf"/>
</dbReference>